<comment type="caution">
    <text evidence="2">The sequence shown here is derived from an EMBL/GenBank/DDBJ whole genome shotgun (WGS) entry which is preliminary data.</text>
</comment>
<dbReference type="AlphaFoldDB" id="A0A1F4VDK0"/>
<evidence type="ECO:0000256" key="1">
    <source>
        <dbReference type="SAM" id="Phobius"/>
    </source>
</evidence>
<evidence type="ECO:0000313" key="3">
    <source>
        <dbReference type="Proteomes" id="UP000176504"/>
    </source>
</evidence>
<feature type="transmembrane region" description="Helical" evidence="1">
    <location>
        <begin position="12"/>
        <end position="30"/>
    </location>
</feature>
<dbReference type="Proteomes" id="UP000176504">
    <property type="component" value="Unassembled WGS sequence"/>
</dbReference>
<evidence type="ECO:0000313" key="2">
    <source>
        <dbReference type="EMBL" id="OGC55028.1"/>
    </source>
</evidence>
<keyword evidence="1" id="KW-0472">Membrane</keyword>
<organism evidence="2 3">
    <name type="scientific">candidate division WWE3 bacterium RIFCSPLOWO2_01_FULL_41_18</name>
    <dbReference type="NCBI Taxonomy" id="1802625"/>
    <lineage>
        <taxon>Bacteria</taxon>
        <taxon>Katanobacteria</taxon>
    </lineage>
</organism>
<keyword evidence="1" id="KW-0812">Transmembrane</keyword>
<reference evidence="2 3" key="1">
    <citation type="journal article" date="2016" name="Nat. Commun.">
        <title>Thousands of microbial genomes shed light on interconnected biogeochemical processes in an aquifer system.</title>
        <authorList>
            <person name="Anantharaman K."/>
            <person name="Brown C.T."/>
            <person name="Hug L.A."/>
            <person name="Sharon I."/>
            <person name="Castelle C.J."/>
            <person name="Probst A.J."/>
            <person name="Thomas B.C."/>
            <person name="Singh A."/>
            <person name="Wilkins M.J."/>
            <person name="Karaoz U."/>
            <person name="Brodie E.L."/>
            <person name="Williams K.H."/>
            <person name="Hubbard S.S."/>
            <person name="Banfield J.F."/>
        </authorList>
    </citation>
    <scope>NUCLEOTIDE SEQUENCE [LARGE SCALE GENOMIC DNA]</scope>
</reference>
<dbReference type="EMBL" id="MEVI01000003">
    <property type="protein sequence ID" value="OGC55028.1"/>
    <property type="molecule type" value="Genomic_DNA"/>
</dbReference>
<accession>A0A1F4VDK0</accession>
<keyword evidence="1" id="KW-1133">Transmembrane helix</keyword>
<sequence>MGNLTPAKIKLSAVLLVVAVVSILSVYNFQKFKPNVSSARRAKEGEQAGIHLPSDLPIPLNSKELSTVQSTDNIQMNLESEEKSESIYNFYKNILLDKGWSIKSNAVTENGYVTNYQKDENELIISITRDNSINKSIVGIEFSKD</sequence>
<proteinExistence type="predicted"/>
<name>A0A1F4VDK0_UNCKA</name>
<protein>
    <submittedName>
        <fullName evidence="2">Uncharacterized protein</fullName>
    </submittedName>
</protein>
<gene>
    <name evidence="2" type="ORF">A3A78_03540</name>
</gene>